<dbReference type="AlphaFoldDB" id="A0A223NZM3"/>
<name>A0A223NZM3_9SPHI</name>
<sequence>MIFNNGRCKQVTETYGSQQGKLYKKYALISIDLLIIPAIIRAMFF</sequence>
<feature type="transmembrane region" description="Helical" evidence="1">
    <location>
        <begin position="26"/>
        <end position="44"/>
    </location>
</feature>
<gene>
    <name evidence="2" type="ORF">MuYL_3391</name>
</gene>
<organism evidence="2 3">
    <name type="scientific">Mucilaginibacter xinganensis</name>
    <dbReference type="NCBI Taxonomy" id="1234841"/>
    <lineage>
        <taxon>Bacteria</taxon>
        <taxon>Pseudomonadati</taxon>
        <taxon>Bacteroidota</taxon>
        <taxon>Sphingobacteriia</taxon>
        <taxon>Sphingobacteriales</taxon>
        <taxon>Sphingobacteriaceae</taxon>
        <taxon>Mucilaginibacter</taxon>
    </lineage>
</organism>
<keyword evidence="1" id="KW-1133">Transmembrane helix</keyword>
<accession>A0A223NZM3</accession>
<dbReference type="KEGG" id="muc:MuYL_3391"/>
<evidence type="ECO:0000313" key="3">
    <source>
        <dbReference type="Proteomes" id="UP000215002"/>
    </source>
</evidence>
<keyword evidence="1" id="KW-0472">Membrane</keyword>
<keyword evidence="3" id="KW-1185">Reference proteome</keyword>
<keyword evidence="1" id="KW-0812">Transmembrane</keyword>
<evidence type="ECO:0000256" key="1">
    <source>
        <dbReference type="SAM" id="Phobius"/>
    </source>
</evidence>
<protein>
    <submittedName>
        <fullName evidence="2">Uncharacterized protein</fullName>
    </submittedName>
</protein>
<dbReference type="Proteomes" id="UP000215002">
    <property type="component" value="Chromosome"/>
</dbReference>
<proteinExistence type="predicted"/>
<reference evidence="2 3" key="1">
    <citation type="submission" date="2017-08" db="EMBL/GenBank/DDBJ databases">
        <title>Complete genome sequence of Mucilaginibacter sp. strain BJC16-A31.</title>
        <authorList>
            <consortium name="Henan University of Science and Technology"/>
            <person name="You X."/>
        </authorList>
    </citation>
    <scope>NUCLEOTIDE SEQUENCE [LARGE SCALE GENOMIC DNA]</scope>
    <source>
        <strain evidence="2 3">BJC16-A31</strain>
    </source>
</reference>
<evidence type="ECO:0000313" key="2">
    <source>
        <dbReference type="EMBL" id="ASU35276.1"/>
    </source>
</evidence>
<dbReference type="EMBL" id="CP022743">
    <property type="protein sequence ID" value="ASU35276.1"/>
    <property type="molecule type" value="Genomic_DNA"/>
</dbReference>